<dbReference type="OrthoDB" id="115213at2"/>
<proteinExistence type="predicted"/>
<accession>A0A1A9I5W5</accession>
<name>A0A1A9I5W5_9BACT</name>
<dbReference type="KEGG" id="nia:A8C56_14960"/>
<protein>
    <recommendedName>
        <fullName evidence="1">YdhG-like domain-containing protein</fullName>
    </recommendedName>
</protein>
<dbReference type="Gene3D" id="3.90.1150.200">
    <property type="match status" value="1"/>
</dbReference>
<gene>
    <name evidence="2" type="ORF">A8C56_14960</name>
</gene>
<dbReference type="RefSeq" id="WP_067757655.1">
    <property type="nucleotide sequence ID" value="NZ_CP015772.1"/>
</dbReference>
<dbReference type="EMBL" id="CP015772">
    <property type="protein sequence ID" value="ANH82100.1"/>
    <property type="molecule type" value="Genomic_DNA"/>
</dbReference>
<organism evidence="2 3">
    <name type="scientific">Niabella ginsenosidivorans</name>
    <dbReference type="NCBI Taxonomy" id="1176587"/>
    <lineage>
        <taxon>Bacteria</taxon>
        <taxon>Pseudomonadati</taxon>
        <taxon>Bacteroidota</taxon>
        <taxon>Chitinophagia</taxon>
        <taxon>Chitinophagales</taxon>
        <taxon>Chitinophagaceae</taxon>
        <taxon>Niabella</taxon>
    </lineage>
</organism>
<evidence type="ECO:0000259" key="1">
    <source>
        <dbReference type="Pfam" id="PF08818"/>
    </source>
</evidence>
<dbReference type="Proteomes" id="UP000077667">
    <property type="component" value="Chromosome"/>
</dbReference>
<reference evidence="2 3" key="1">
    <citation type="submission" date="2016-05" db="EMBL/GenBank/DDBJ databases">
        <title>Niabella ginsenosidivorans BS26 whole genome sequencing.</title>
        <authorList>
            <person name="Im W.T."/>
            <person name="Siddiqi M.Z."/>
        </authorList>
    </citation>
    <scope>NUCLEOTIDE SEQUENCE [LARGE SCALE GENOMIC DNA]</scope>
    <source>
        <strain evidence="2 3">BS26</strain>
    </source>
</reference>
<dbReference type="STRING" id="1176587.A8C56_14960"/>
<evidence type="ECO:0000313" key="3">
    <source>
        <dbReference type="Proteomes" id="UP000077667"/>
    </source>
</evidence>
<dbReference type="Pfam" id="PF08818">
    <property type="entry name" value="DUF1801"/>
    <property type="match status" value="1"/>
</dbReference>
<dbReference type="AlphaFoldDB" id="A0A1A9I5W5"/>
<feature type="domain" description="YdhG-like" evidence="1">
    <location>
        <begin position="21"/>
        <end position="113"/>
    </location>
</feature>
<sequence>MQTEKFKTVAGYINSVSGIQKKQLQQIRNIIKQAAPADAEEVISYNIPAIKAQTVLVYYAAYAHHIGFYPTGAPIKAFANALTGYKTSEGAVQFPLEHPLPEELIKQMVRYRIKDAEEKAAAKRSRPVK</sequence>
<evidence type="ECO:0000313" key="2">
    <source>
        <dbReference type="EMBL" id="ANH82100.1"/>
    </source>
</evidence>
<dbReference type="SUPFAM" id="SSF159888">
    <property type="entry name" value="YdhG-like"/>
    <property type="match status" value="1"/>
</dbReference>
<keyword evidence="3" id="KW-1185">Reference proteome</keyword>
<dbReference type="InterPro" id="IPR014922">
    <property type="entry name" value="YdhG-like"/>
</dbReference>